<dbReference type="OrthoDB" id="9770293at2"/>
<proteinExistence type="predicted"/>
<dbReference type="Proteomes" id="UP000471031">
    <property type="component" value="Unassembled WGS sequence"/>
</dbReference>
<evidence type="ECO:0000313" key="4">
    <source>
        <dbReference type="Proteomes" id="UP000471031"/>
    </source>
</evidence>
<feature type="domain" description="FIST C-domain" evidence="2">
    <location>
        <begin position="229"/>
        <end position="360"/>
    </location>
</feature>
<dbReference type="PANTHER" id="PTHR40252:SF2">
    <property type="entry name" value="BLR0328 PROTEIN"/>
    <property type="match status" value="1"/>
</dbReference>
<protein>
    <recommendedName>
        <fullName evidence="5">FIST domain containing protein</fullName>
    </recommendedName>
</protein>
<gene>
    <name evidence="3" type="ORF">GTO89_06540</name>
</gene>
<evidence type="ECO:0008006" key="5">
    <source>
        <dbReference type="Google" id="ProtNLM"/>
    </source>
</evidence>
<dbReference type="InterPro" id="IPR013702">
    <property type="entry name" value="FIST_domain_N"/>
</dbReference>
<organism evidence="3 4">
    <name type="scientific">Heliomicrobium gestii</name>
    <name type="common">Heliobacterium gestii</name>
    <dbReference type="NCBI Taxonomy" id="2699"/>
    <lineage>
        <taxon>Bacteria</taxon>
        <taxon>Bacillati</taxon>
        <taxon>Bacillota</taxon>
        <taxon>Clostridia</taxon>
        <taxon>Eubacteriales</taxon>
        <taxon>Heliobacteriaceae</taxon>
        <taxon>Heliomicrobium</taxon>
    </lineage>
</organism>
<dbReference type="Pfam" id="PF10442">
    <property type="entry name" value="FIST_C"/>
    <property type="match status" value="1"/>
</dbReference>
<comment type="caution">
    <text evidence="3">The sequence shown here is derived from an EMBL/GenBank/DDBJ whole genome shotgun (WGS) entry which is preliminary data.</text>
</comment>
<name>A0A845LIK9_HELGE</name>
<reference evidence="3 4" key="1">
    <citation type="submission" date="2020-01" db="EMBL/GenBank/DDBJ databases">
        <title>Whole genome sequence of Heliobacterium gestii DSM 11169.</title>
        <authorList>
            <person name="Kyndt J.A."/>
            <person name="Meyer T.E."/>
        </authorList>
    </citation>
    <scope>NUCLEOTIDE SEQUENCE [LARGE SCALE GENOMIC DNA]</scope>
    <source>
        <strain evidence="3 4">DSM 11169</strain>
    </source>
</reference>
<dbReference type="RefSeq" id="WP_161261248.1">
    <property type="nucleotide sequence ID" value="NZ_JAFBDC010000003.1"/>
</dbReference>
<sequence>MNLVAASPLVDTASAVRDIRNTIDDQALVVFFASSCHDPHIAARLMKEAFPRSTVVGCTTAGEIWCDPLAGVGKMASNHLVAMSFSEEIVGPFHAEVVGQLSQSIDIAPALAGFEQAFGIPVAAMDPDEYLGMILIDGLICSEEALMEKLGDTSDILFVGGSAGDDFKLQGTYVFLDGQAYNDAALLLVMKPKRKFQAIKTQSFTILPHRLQVTGACQRSVSHFNGQPAGKAYADALGIPLEKAPEQFVDHPVGLMIDGEPYVRSPQKINDQGGLDFYSSLLEGMELRILESLDPIADTESAIAAAQQAMGGLSSVILFNCANRTVDMERRRITGEFEAMLGRLGAPVIGFSSYGEMYIGHINQTATMIAFG</sequence>
<evidence type="ECO:0000313" key="3">
    <source>
        <dbReference type="EMBL" id="MZP42696.1"/>
    </source>
</evidence>
<dbReference type="SMART" id="SM01204">
    <property type="entry name" value="FIST_C"/>
    <property type="match status" value="1"/>
</dbReference>
<dbReference type="AlphaFoldDB" id="A0A845LIK9"/>
<dbReference type="EMBL" id="WXEX01000004">
    <property type="protein sequence ID" value="MZP42696.1"/>
    <property type="molecule type" value="Genomic_DNA"/>
</dbReference>
<dbReference type="PANTHER" id="PTHR40252">
    <property type="entry name" value="BLR0328 PROTEIN"/>
    <property type="match status" value="1"/>
</dbReference>
<dbReference type="Pfam" id="PF08495">
    <property type="entry name" value="FIST"/>
    <property type="match status" value="1"/>
</dbReference>
<dbReference type="SMART" id="SM00897">
    <property type="entry name" value="FIST"/>
    <property type="match status" value="1"/>
</dbReference>
<keyword evidence="4" id="KW-1185">Reference proteome</keyword>
<evidence type="ECO:0000259" key="1">
    <source>
        <dbReference type="SMART" id="SM00897"/>
    </source>
</evidence>
<feature type="domain" description="FIST" evidence="1">
    <location>
        <begin position="25"/>
        <end position="228"/>
    </location>
</feature>
<evidence type="ECO:0000259" key="2">
    <source>
        <dbReference type="SMART" id="SM01204"/>
    </source>
</evidence>
<accession>A0A845LIK9</accession>
<dbReference type="InterPro" id="IPR019494">
    <property type="entry name" value="FIST_C"/>
</dbReference>